<feature type="signal peptide" evidence="1">
    <location>
        <begin position="1"/>
        <end position="19"/>
    </location>
</feature>
<feature type="chain" id="PRO_5047389314" description="Tetratricopeptide repeat protein" evidence="1">
    <location>
        <begin position="20"/>
        <end position="297"/>
    </location>
</feature>
<dbReference type="Proteomes" id="UP001157910">
    <property type="component" value="Unassembled WGS sequence"/>
</dbReference>
<dbReference type="SUPFAM" id="SSF48452">
    <property type="entry name" value="TPR-like"/>
    <property type="match status" value="1"/>
</dbReference>
<evidence type="ECO:0000256" key="1">
    <source>
        <dbReference type="SAM" id="SignalP"/>
    </source>
</evidence>
<name>A0ABY1QW63_9SPHN</name>
<sequence length="297" mass="30639">MSPVLLLLPLMAQVGPASALPSATRPYASSLPIEIIEKKDKEDRDRRAREARNVALPSRGPDGDGCLAAVEANPERSAELARTALGDAIGRERVRAGLCLGVALSELNRWDEARVAFINARDAAEATDHASRARLGAMAGNAGLAAGKAGEALSLLAPAATDAKIVGDTELAASIALDRARGLVAVKQPEEAANALAEARAAQPSNPQAWLLSATLSRRQDKLSQAQAEIEKAAGLAPQDPEIGLEAGVIAMLSGNEAAARRSWDSVIAAAPQSDAATTARNYLSQLGAEAAPGKAQ</sequence>
<evidence type="ECO:0000313" key="3">
    <source>
        <dbReference type="Proteomes" id="UP001157910"/>
    </source>
</evidence>
<comment type="caution">
    <text evidence="2">The sequence shown here is derived from an EMBL/GenBank/DDBJ whole genome shotgun (WGS) entry which is preliminary data.</text>
</comment>
<organism evidence="2 3">
    <name type="scientific">Novosphingobium panipatense</name>
    <dbReference type="NCBI Taxonomy" id="428991"/>
    <lineage>
        <taxon>Bacteria</taxon>
        <taxon>Pseudomonadati</taxon>
        <taxon>Pseudomonadota</taxon>
        <taxon>Alphaproteobacteria</taxon>
        <taxon>Sphingomonadales</taxon>
        <taxon>Sphingomonadaceae</taxon>
        <taxon>Novosphingobium</taxon>
    </lineage>
</organism>
<proteinExistence type="predicted"/>
<evidence type="ECO:0000313" key="2">
    <source>
        <dbReference type="EMBL" id="SMP82130.1"/>
    </source>
</evidence>
<dbReference type="Pfam" id="PF14559">
    <property type="entry name" value="TPR_19"/>
    <property type="match status" value="1"/>
</dbReference>
<keyword evidence="3" id="KW-1185">Reference proteome</keyword>
<evidence type="ECO:0008006" key="4">
    <source>
        <dbReference type="Google" id="ProtNLM"/>
    </source>
</evidence>
<reference evidence="2 3" key="1">
    <citation type="submission" date="2017-05" db="EMBL/GenBank/DDBJ databases">
        <authorList>
            <person name="Varghese N."/>
            <person name="Submissions S."/>
        </authorList>
    </citation>
    <scope>NUCLEOTIDE SEQUENCE [LARGE SCALE GENOMIC DNA]</scope>
    <source>
        <strain evidence="2 3">SM16</strain>
    </source>
</reference>
<dbReference type="Gene3D" id="1.25.40.10">
    <property type="entry name" value="Tetratricopeptide repeat domain"/>
    <property type="match status" value="1"/>
</dbReference>
<dbReference type="RefSeq" id="WP_283407153.1">
    <property type="nucleotide sequence ID" value="NZ_FXUI01000021.1"/>
</dbReference>
<gene>
    <name evidence="2" type="ORF">SAMN06296065_12139</name>
</gene>
<accession>A0ABY1QW63</accession>
<keyword evidence="1" id="KW-0732">Signal</keyword>
<protein>
    <recommendedName>
        <fullName evidence="4">Tetratricopeptide repeat protein</fullName>
    </recommendedName>
</protein>
<dbReference type="EMBL" id="FXUI01000021">
    <property type="protein sequence ID" value="SMP82130.1"/>
    <property type="molecule type" value="Genomic_DNA"/>
</dbReference>
<dbReference type="InterPro" id="IPR011990">
    <property type="entry name" value="TPR-like_helical_dom_sf"/>
</dbReference>